<proteinExistence type="predicted"/>
<accession>A0A3P8JZ87</accession>
<feature type="compositionally biased region" description="Polar residues" evidence="1">
    <location>
        <begin position="196"/>
        <end position="206"/>
    </location>
</feature>
<protein>
    <submittedName>
        <fullName evidence="2">Uncharacterized protein</fullName>
    </submittedName>
</protein>
<dbReference type="SUPFAM" id="SSF52075">
    <property type="entry name" value="Outer arm dynein light chain 1"/>
    <property type="match status" value="1"/>
</dbReference>
<dbReference type="InterPro" id="IPR032675">
    <property type="entry name" value="LRR_dom_sf"/>
</dbReference>
<gene>
    <name evidence="2" type="ORF">ECPE_LOCUS5081</name>
</gene>
<dbReference type="OrthoDB" id="660555at2759"/>
<dbReference type="Gene3D" id="3.80.10.10">
    <property type="entry name" value="Ribonuclease Inhibitor"/>
    <property type="match status" value="1"/>
</dbReference>
<keyword evidence="3" id="KW-1185">Reference proteome</keyword>
<organism evidence="2 3">
    <name type="scientific">Echinostoma caproni</name>
    <dbReference type="NCBI Taxonomy" id="27848"/>
    <lineage>
        <taxon>Eukaryota</taxon>
        <taxon>Metazoa</taxon>
        <taxon>Spiralia</taxon>
        <taxon>Lophotrochozoa</taxon>
        <taxon>Platyhelminthes</taxon>
        <taxon>Trematoda</taxon>
        <taxon>Digenea</taxon>
        <taxon>Plagiorchiida</taxon>
        <taxon>Echinostomata</taxon>
        <taxon>Echinostomatoidea</taxon>
        <taxon>Echinostomatidae</taxon>
        <taxon>Echinostoma</taxon>
    </lineage>
</organism>
<evidence type="ECO:0000256" key="1">
    <source>
        <dbReference type="SAM" id="MobiDB-lite"/>
    </source>
</evidence>
<feature type="region of interest" description="Disordered" evidence="1">
    <location>
        <begin position="195"/>
        <end position="226"/>
    </location>
</feature>
<sequence length="226" mass="25730">MKNLEQLDISYNFIQQLDSKMKRLRKLRIFNATGNDLLGLSPGLLILAFNHLNTIQLEHNPLITPFSGEFVNGYWSNSPQTLYELVLLKLNEETRLRLIGRPVLLESDNDQNENLSDGWHYWIDAYHLTQRTRSGSCCWCTQARFGPGILVCQHCVDLAGYKQVPITFNCCRPSCAEQAIHCSADEFRTRFYGNPAASTDDSSQMGTDELDMDGRTVRSDSLSQQM</sequence>
<reference evidence="2 3" key="1">
    <citation type="submission" date="2018-11" db="EMBL/GenBank/DDBJ databases">
        <authorList>
            <consortium name="Pathogen Informatics"/>
        </authorList>
    </citation>
    <scope>NUCLEOTIDE SEQUENCE [LARGE SCALE GENOMIC DNA]</scope>
    <source>
        <strain evidence="2 3">Egypt</strain>
    </source>
</reference>
<evidence type="ECO:0000313" key="2">
    <source>
        <dbReference type="EMBL" id="VDP74493.1"/>
    </source>
</evidence>
<dbReference type="EMBL" id="UZAN01041932">
    <property type="protein sequence ID" value="VDP74493.1"/>
    <property type="molecule type" value="Genomic_DNA"/>
</dbReference>
<dbReference type="AlphaFoldDB" id="A0A3P8JZ87"/>
<name>A0A3P8JZ87_9TREM</name>
<dbReference type="Proteomes" id="UP000272942">
    <property type="component" value="Unassembled WGS sequence"/>
</dbReference>
<evidence type="ECO:0000313" key="3">
    <source>
        <dbReference type="Proteomes" id="UP000272942"/>
    </source>
</evidence>